<dbReference type="CDD" id="cd06170">
    <property type="entry name" value="LuxR_C_like"/>
    <property type="match status" value="1"/>
</dbReference>
<dbReference type="InterPro" id="IPR000792">
    <property type="entry name" value="Tscrpt_reg_LuxR_C"/>
</dbReference>
<keyword evidence="5" id="KW-1185">Reference proteome</keyword>
<protein>
    <submittedName>
        <fullName evidence="4">Uncharacterized protein</fullName>
    </submittedName>
</protein>
<dbReference type="SUPFAM" id="SSF46894">
    <property type="entry name" value="C-terminal effector domain of the bipartite response regulators"/>
    <property type="match status" value="1"/>
</dbReference>
<evidence type="ECO:0000256" key="2">
    <source>
        <dbReference type="ARBA" id="ARBA00023125"/>
    </source>
</evidence>
<dbReference type="STRING" id="1619308.B5808_08665"/>
<name>A0A1X9LQ75_9MICO</name>
<dbReference type="PROSITE" id="PS00622">
    <property type="entry name" value="HTH_LUXR_1"/>
    <property type="match status" value="1"/>
</dbReference>
<dbReference type="SMART" id="SM00421">
    <property type="entry name" value="HTH_LUXR"/>
    <property type="match status" value="1"/>
</dbReference>
<dbReference type="EMBL" id="CP020715">
    <property type="protein sequence ID" value="ARJ05279.1"/>
    <property type="molecule type" value="Genomic_DNA"/>
</dbReference>
<dbReference type="PANTHER" id="PTHR44688">
    <property type="entry name" value="DNA-BINDING TRANSCRIPTIONAL ACTIVATOR DEVR_DOSR"/>
    <property type="match status" value="1"/>
</dbReference>
<proteinExistence type="predicted"/>
<dbReference type="SUPFAM" id="SSF52540">
    <property type="entry name" value="P-loop containing nucleoside triphosphate hydrolases"/>
    <property type="match status" value="1"/>
</dbReference>
<dbReference type="AlphaFoldDB" id="A0A1X9LQ75"/>
<evidence type="ECO:0000313" key="5">
    <source>
        <dbReference type="Proteomes" id="UP000192775"/>
    </source>
</evidence>
<keyword evidence="2" id="KW-0238">DNA-binding</keyword>
<dbReference type="RefSeq" id="WP_085019417.1">
    <property type="nucleotide sequence ID" value="NZ_BMHD01000001.1"/>
</dbReference>
<evidence type="ECO:0000256" key="3">
    <source>
        <dbReference type="ARBA" id="ARBA00023163"/>
    </source>
</evidence>
<accession>A0A1X9LQ75</accession>
<evidence type="ECO:0000256" key="1">
    <source>
        <dbReference type="ARBA" id="ARBA00023015"/>
    </source>
</evidence>
<dbReference type="Pfam" id="PF00196">
    <property type="entry name" value="GerE"/>
    <property type="match status" value="1"/>
</dbReference>
<dbReference type="PRINTS" id="PR00038">
    <property type="entry name" value="HTHLUXR"/>
</dbReference>
<dbReference type="InterPro" id="IPR027417">
    <property type="entry name" value="P-loop_NTPase"/>
</dbReference>
<dbReference type="InterPro" id="IPR016032">
    <property type="entry name" value="Sig_transdc_resp-reg_C-effctor"/>
</dbReference>
<reference evidence="4 5" key="1">
    <citation type="submission" date="2017-04" db="EMBL/GenBank/DDBJ databases">
        <authorList>
            <person name="Afonso C.L."/>
            <person name="Miller P.J."/>
            <person name="Scott M.A."/>
            <person name="Spackman E."/>
            <person name="Goraichik I."/>
            <person name="Dimitrov K.M."/>
            <person name="Suarez D.L."/>
            <person name="Swayne D.E."/>
        </authorList>
    </citation>
    <scope>NUCLEOTIDE SEQUENCE [LARGE SCALE GENOMIC DNA]</scope>
    <source>
        <strain evidence="5">XA(T)</strain>
    </source>
</reference>
<dbReference type="KEGG" id="cphy:B5808_08665"/>
<organism evidence="4 5">
    <name type="scientific">Cnuibacter physcomitrellae</name>
    <dbReference type="NCBI Taxonomy" id="1619308"/>
    <lineage>
        <taxon>Bacteria</taxon>
        <taxon>Bacillati</taxon>
        <taxon>Actinomycetota</taxon>
        <taxon>Actinomycetes</taxon>
        <taxon>Micrococcales</taxon>
        <taxon>Microbacteriaceae</taxon>
        <taxon>Cnuibacter</taxon>
    </lineage>
</organism>
<dbReference type="PANTHER" id="PTHR44688:SF16">
    <property type="entry name" value="DNA-BINDING TRANSCRIPTIONAL ACTIVATOR DEVR_DOSR"/>
    <property type="match status" value="1"/>
</dbReference>
<evidence type="ECO:0000313" key="4">
    <source>
        <dbReference type="EMBL" id="ARJ05279.1"/>
    </source>
</evidence>
<dbReference type="Proteomes" id="UP000192775">
    <property type="component" value="Chromosome"/>
</dbReference>
<dbReference type="GO" id="GO:0006355">
    <property type="term" value="P:regulation of DNA-templated transcription"/>
    <property type="evidence" value="ECO:0007669"/>
    <property type="project" value="InterPro"/>
</dbReference>
<dbReference type="GO" id="GO:0003677">
    <property type="term" value="F:DNA binding"/>
    <property type="evidence" value="ECO:0007669"/>
    <property type="project" value="UniProtKB-KW"/>
</dbReference>
<sequence>MSDIELDVDRDESVRVVREALESGRGIVVSGPPGSGRSHLVRTVVAGLAEPVRRRIRVHDQDRSTDAAGRRRAAEAVARGLVVPVVIESTSTPLDGWLRRLVDENGLARVRLAPWGREAMLRLSHRFLGGPLDPQIVPALIPARDGGDLVVLREALHDLQAVGSLVDRDGQWRLEAPIPPIESLRRLIFSRMGFEDPVDPVETVIDVVALAPELGTDRTRIVLEQILGIDPRPTIEMLAERGLLDIVDHPDGAVSRVHDPVSELMLVRSMARLRRRRLSNAIVADLTTRSPGDATDAELVCLARLALPLGWELDGTTLARAAETALRASRTRLAEHLATAALMKGAPVEATFVLAVAESQSGRSAVALKRLEELDPSRLLPRHDRTLRELVRLLRARRDDPTSQWNVPSLAAQERDGVEGAPADDAELAALSRPDPPIGAGVWADEAIVLRGERMGFDAAVMAMKGRTGAAVDLLVEAEGMLRDAGADTFRVRWGRIYTRMWDQSFDRTLLELEFLGDEAASLGRSDQEALCRWCTGLGLQHSGRVSEAIPVLRSALAALEQQGFAEPALLAHVSLAKALALAGHHAAATDVLAPVLEAGGGPLVAGWLDDAKGWMQLSAGEPEAAARSFIDAAAVHAGYGYPLFQMIALSGAARAGAAARVIDQVDELAGLVEGECIALLVRQARALARRETGATEGLVAEFEAIADTAVRLGMRGHAAQSYATAAELHTAAGDARAAAAASRLGAEQTALCGSEWFGTRHDATRELSDRELEIAELAVLGLSNREIADHLVISVRTVETHLLRVFRKTGIRQRADLRRAIGDSARPAPGPLHDASPRIATPARREPPATGRP</sequence>
<dbReference type="PROSITE" id="PS50043">
    <property type="entry name" value="HTH_LUXR_2"/>
    <property type="match status" value="1"/>
</dbReference>
<dbReference type="Gene3D" id="1.10.10.10">
    <property type="entry name" value="Winged helix-like DNA-binding domain superfamily/Winged helix DNA-binding domain"/>
    <property type="match status" value="1"/>
</dbReference>
<dbReference type="InterPro" id="IPR036388">
    <property type="entry name" value="WH-like_DNA-bd_sf"/>
</dbReference>
<gene>
    <name evidence="4" type="ORF">B5808_08665</name>
</gene>
<keyword evidence="3" id="KW-0804">Transcription</keyword>
<keyword evidence="1" id="KW-0805">Transcription regulation</keyword>